<evidence type="ECO:0000313" key="4">
    <source>
        <dbReference type="Proteomes" id="UP000264353"/>
    </source>
</evidence>
<dbReference type="InterPro" id="IPR044730">
    <property type="entry name" value="RNase_H-like_dom_plant"/>
</dbReference>
<evidence type="ECO:0000259" key="1">
    <source>
        <dbReference type="Pfam" id="PF13456"/>
    </source>
</evidence>
<protein>
    <recommendedName>
        <fullName evidence="5">Reverse transcriptase zinc-binding domain-containing protein</fullName>
    </recommendedName>
</protein>
<dbReference type="GO" id="GO:0003676">
    <property type="term" value="F:nucleic acid binding"/>
    <property type="evidence" value="ECO:0007669"/>
    <property type="project" value="InterPro"/>
</dbReference>
<sequence length="441" mass="50099">MMVERWRQSKSQNQDYLRLMAPSLIILCHNLLSHRRVIASPENIINVNSPFTEEDALQILKIKIPQNGHDLDVWGFTKNGSYTTQSAYRMLSVLHETNSPAHRPLPPVEKQLWKSIWKLKTSPKIRHFLWRALSGALAVAERLQPRGLCSNTSCPSCDQASETICHVLFSCTTAVEAWRLAGIQPPPAGFSQFSVFLNLHYLVAGYKQQRSDRDNLKAFPWILWNLWKGRNALVFEKTRFTPNSTVVKALEKADIWYQVQQPDHNTSMEKKSTNASLGIWEKPPLDMVKCNVGMAWVDTGTMSGASWIARDCHGQPLHHSRQALIGSSTKRESDLRSLLWAVQAMGDLRHKNILFETSSVETRQALLNPTSFPDLSPLILKILELLNGFEKWTISHVSRHINRAAATIAESVTFGPYLQSYVASGGPRWLHKMLQEEMRNT</sequence>
<gene>
    <name evidence="3" type="ORF">BRARA_H00760</name>
</gene>
<feature type="domain" description="RNase H type-1" evidence="1">
    <location>
        <begin position="295"/>
        <end position="411"/>
    </location>
</feature>
<dbReference type="Pfam" id="PF13456">
    <property type="entry name" value="RVT_3"/>
    <property type="match status" value="1"/>
</dbReference>
<dbReference type="EMBL" id="CM010635">
    <property type="protein sequence ID" value="RID50001.1"/>
    <property type="molecule type" value="Genomic_DNA"/>
</dbReference>
<dbReference type="InterPro" id="IPR036397">
    <property type="entry name" value="RNaseH_sf"/>
</dbReference>
<dbReference type="InterPro" id="IPR052929">
    <property type="entry name" value="RNase_H-like_EbsB-rel"/>
</dbReference>
<name>A0A397Y936_BRACM</name>
<dbReference type="Pfam" id="PF13966">
    <property type="entry name" value="zf-RVT"/>
    <property type="match status" value="1"/>
</dbReference>
<dbReference type="PANTHER" id="PTHR47074:SF11">
    <property type="entry name" value="REVERSE TRANSCRIPTASE-LIKE PROTEIN"/>
    <property type="match status" value="1"/>
</dbReference>
<dbReference type="GO" id="GO:0004523">
    <property type="term" value="F:RNA-DNA hybrid ribonuclease activity"/>
    <property type="evidence" value="ECO:0007669"/>
    <property type="project" value="InterPro"/>
</dbReference>
<reference evidence="3 4" key="1">
    <citation type="submission" date="2018-06" db="EMBL/GenBank/DDBJ databases">
        <title>WGS assembly of Brassica rapa FPsc.</title>
        <authorList>
            <person name="Bowman J."/>
            <person name="Kohchi T."/>
            <person name="Yamato K."/>
            <person name="Jenkins J."/>
            <person name="Shu S."/>
            <person name="Ishizaki K."/>
            <person name="Yamaoka S."/>
            <person name="Nishihama R."/>
            <person name="Nakamura Y."/>
            <person name="Berger F."/>
            <person name="Adam C."/>
            <person name="Aki S."/>
            <person name="Althoff F."/>
            <person name="Araki T."/>
            <person name="Arteaga-Vazquez M."/>
            <person name="Balasubrmanian S."/>
            <person name="Bauer D."/>
            <person name="Boehm C."/>
            <person name="Briginshaw L."/>
            <person name="Caballero-Perez J."/>
            <person name="Catarino B."/>
            <person name="Chen F."/>
            <person name="Chiyoda S."/>
            <person name="Chovatia M."/>
            <person name="Davies K."/>
            <person name="Delmans M."/>
            <person name="Demura T."/>
            <person name="Dierschke T."/>
            <person name="Dolan L."/>
            <person name="Dorantes-Acosta A."/>
            <person name="Eklund D."/>
            <person name="Florent S."/>
            <person name="Flores-Sandoval E."/>
            <person name="Fujiyama A."/>
            <person name="Fukuzawa H."/>
            <person name="Galik B."/>
            <person name="Grimanelli D."/>
            <person name="Grimwood J."/>
            <person name="Grossniklaus U."/>
            <person name="Hamada T."/>
            <person name="Haseloff J."/>
            <person name="Hetherington A."/>
            <person name="Higo A."/>
            <person name="Hirakawa Y."/>
            <person name="Hundley H."/>
            <person name="Ikeda Y."/>
            <person name="Inoue K."/>
            <person name="Inoue S."/>
            <person name="Ishida S."/>
            <person name="Jia Q."/>
            <person name="Kakita M."/>
            <person name="Kanazawa T."/>
            <person name="Kawai Y."/>
            <person name="Kawashima T."/>
            <person name="Kennedy M."/>
            <person name="Kinose K."/>
            <person name="Kinoshita T."/>
            <person name="Kohara Y."/>
            <person name="Koide E."/>
            <person name="Komatsu K."/>
            <person name="Kopischke S."/>
            <person name="Kubo M."/>
            <person name="Kyozuka J."/>
            <person name="Lagercrantz U."/>
            <person name="Lin S."/>
            <person name="Lindquist E."/>
            <person name="Lipzen A."/>
            <person name="Lu C."/>
            <person name="Luna E."/>
            <person name="Martienssen R."/>
            <person name="Minamino N."/>
            <person name="Mizutani M."/>
            <person name="Mizutani M."/>
            <person name="Mochizuki N."/>
            <person name="Monte I."/>
            <person name="Mosher R."/>
            <person name="Nagasaki H."/>
            <person name="Nakagami H."/>
            <person name="Naramoto S."/>
            <person name="Nishitani K."/>
            <person name="Ohtani M."/>
            <person name="Okamoto T."/>
            <person name="Okumura M."/>
            <person name="Phillips J."/>
            <person name="Pollak B."/>
            <person name="Reinders A."/>
            <person name="Roevekamp M."/>
            <person name="Sano R."/>
            <person name="Sawa S."/>
            <person name="Schmid M."/>
            <person name="Shirakawa M."/>
            <person name="Solano R."/>
            <person name="Spunde A."/>
            <person name="Suetsugu N."/>
            <person name="Sugano S."/>
            <person name="Sugiyama A."/>
            <person name="Sun R."/>
            <person name="Suzuki Y."/>
            <person name="Takenaka M."/>
            <person name="Takezawa D."/>
            <person name="Tomogane H."/>
            <person name="Tsuzuki M."/>
            <person name="Ueda T."/>
            <person name="Umeda M."/>
            <person name="Ward J."/>
            <person name="Watanabe Y."/>
            <person name="Yazaki K."/>
            <person name="Yokoyama R."/>
            <person name="Yoshitake Y."/>
            <person name="Yotsui I."/>
            <person name="Zachgo S."/>
            <person name="Schmutz J."/>
        </authorList>
    </citation>
    <scope>NUCLEOTIDE SEQUENCE [LARGE SCALE GENOMIC DNA]</scope>
    <source>
        <strain evidence="4">cv. B-3</strain>
    </source>
</reference>
<dbReference type="InterPro" id="IPR026960">
    <property type="entry name" value="RVT-Znf"/>
</dbReference>
<dbReference type="InterPro" id="IPR002156">
    <property type="entry name" value="RNaseH_domain"/>
</dbReference>
<evidence type="ECO:0000259" key="2">
    <source>
        <dbReference type="Pfam" id="PF13966"/>
    </source>
</evidence>
<dbReference type="CDD" id="cd06222">
    <property type="entry name" value="RNase_H_like"/>
    <property type="match status" value="1"/>
</dbReference>
<evidence type="ECO:0008006" key="5">
    <source>
        <dbReference type="Google" id="ProtNLM"/>
    </source>
</evidence>
<dbReference type="Proteomes" id="UP000264353">
    <property type="component" value="Chromosome A8"/>
</dbReference>
<proteinExistence type="predicted"/>
<evidence type="ECO:0000313" key="3">
    <source>
        <dbReference type="EMBL" id="RID50001.1"/>
    </source>
</evidence>
<accession>A0A397Y936</accession>
<dbReference type="Gene3D" id="3.30.420.10">
    <property type="entry name" value="Ribonuclease H-like superfamily/Ribonuclease H"/>
    <property type="match status" value="1"/>
</dbReference>
<feature type="domain" description="Reverse transcriptase zinc-binding" evidence="2">
    <location>
        <begin position="82"/>
        <end position="178"/>
    </location>
</feature>
<dbReference type="PANTHER" id="PTHR47074">
    <property type="entry name" value="BNAC02G40300D PROTEIN"/>
    <property type="match status" value="1"/>
</dbReference>
<dbReference type="AlphaFoldDB" id="A0A397Y936"/>
<organism evidence="3 4">
    <name type="scientific">Brassica campestris</name>
    <name type="common">Field mustard</name>
    <dbReference type="NCBI Taxonomy" id="3711"/>
    <lineage>
        <taxon>Eukaryota</taxon>
        <taxon>Viridiplantae</taxon>
        <taxon>Streptophyta</taxon>
        <taxon>Embryophyta</taxon>
        <taxon>Tracheophyta</taxon>
        <taxon>Spermatophyta</taxon>
        <taxon>Magnoliopsida</taxon>
        <taxon>eudicotyledons</taxon>
        <taxon>Gunneridae</taxon>
        <taxon>Pentapetalae</taxon>
        <taxon>rosids</taxon>
        <taxon>malvids</taxon>
        <taxon>Brassicales</taxon>
        <taxon>Brassicaceae</taxon>
        <taxon>Brassiceae</taxon>
        <taxon>Brassica</taxon>
    </lineage>
</organism>